<evidence type="ECO:0000256" key="2">
    <source>
        <dbReference type="ARBA" id="ARBA00022803"/>
    </source>
</evidence>
<gene>
    <name evidence="6" type="ORF">EDC63_12131</name>
</gene>
<dbReference type="InterPro" id="IPR011990">
    <property type="entry name" value="TPR-like_helical_dom_sf"/>
</dbReference>
<organism evidence="6 7">
    <name type="scientific">Sulfurirhabdus autotrophica</name>
    <dbReference type="NCBI Taxonomy" id="1706046"/>
    <lineage>
        <taxon>Bacteria</taxon>
        <taxon>Pseudomonadati</taxon>
        <taxon>Pseudomonadota</taxon>
        <taxon>Betaproteobacteria</taxon>
        <taxon>Nitrosomonadales</taxon>
        <taxon>Sulfuricellaceae</taxon>
        <taxon>Sulfurirhabdus</taxon>
    </lineage>
</organism>
<sequence length="928" mass="101632">MRYFSRLNFIVSVAIVGLLSLGGCGSNQTSVEHVANAKNYLDKGEYRPALIELTNAVQKDPKSVEGRWLLGKVALNIGENERAEKEIRKAMELGLSRSAALPILVKSILLQGDMDRVIKESSELPADMPQAEKAATLALRGQALVMKGKLEQARQVLDEALATKSDSGPVHLGIAILNAFNRNYDAARSELDLAIKADPTAPEPWSVLGDLELVQGHAAEAEKAFTESIKVRKVTSLELARRALVRIQLKKYKEAATDIETLKKDGWKDHPYVSYVSGLSYFAQNKYPEALSAFELSYKNDPTFIPNQMYLATTHFRLGHMEQALGLTQKLIAQMPGSSGAKRLLGAIQMSQAEYGAARDLLLSTLKNKPDDIATLNMLANLYLLEGNANQALEYALKAVSIDPKSKQSQDLVMTAKLLAGQKLDEGVGTTDDAYSRNLLLAIASFKQSNHAETLTRATKLHESNPDKVDPLNLMAASHLALNQWEKAKVELEQVLKLSPGDVSATQNIARIEVRIGDPKKAVLLLEPIVKAYPKDVVSALILADAKVRAEGVAASVQVLEQAAKNIPGDQAIRIQLAKTYLQMGQANKTLEITRSVSDTQFQQQPALLELHGKALMVSGDAAGARAVFEKMAKRYPNSSPAHFYLSDSMASSGNSVGARKELERALQLDPKYLPARVGEIKMLVQLGQTKQAKEAISKLHKDFGERTEVLGIDGWFSLGIGDYAAAEKIFTVALKQKPDQELLILLTRSLWLQKKTDQAFIVMKDWLKDHPDDSEVLLSLGEAYLSVGKEADAIATYTQIIKLYPNYVQALNNLAWLLRDKSPKQAFEYAQRAYQLAPKTPVVLDTLGMLTLKNGDISGAASLLRDAATKAPGDAQIQLHLAQALVQQKRSEEARRVLDVVVKKEPKTQSGKEAQALLDSISASKNK</sequence>
<keyword evidence="2 3" id="KW-0802">TPR repeat</keyword>
<evidence type="ECO:0000313" key="7">
    <source>
        <dbReference type="Proteomes" id="UP000295367"/>
    </source>
</evidence>
<dbReference type="Pfam" id="PF13432">
    <property type="entry name" value="TPR_16"/>
    <property type="match status" value="3"/>
</dbReference>
<keyword evidence="1" id="KW-0677">Repeat</keyword>
<dbReference type="AlphaFoldDB" id="A0A4R3XU49"/>
<dbReference type="PANTHER" id="PTHR45586:SF1">
    <property type="entry name" value="LIPOPOLYSACCHARIDE ASSEMBLY PROTEIN B"/>
    <property type="match status" value="1"/>
</dbReference>
<dbReference type="Pfam" id="PF13181">
    <property type="entry name" value="TPR_8"/>
    <property type="match status" value="1"/>
</dbReference>
<evidence type="ECO:0000259" key="5">
    <source>
        <dbReference type="Pfam" id="PF09976"/>
    </source>
</evidence>
<dbReference type="PROSITE" id="PS51257">
    <property type="entry name" value="PROKAR_LIPOPROTEIN"/>
    <property type="match status" value="1"/>
</dbReference>
<dbReference type="InterPro" id="IPR051012">
    <property type="entry name" value="CellSynth/LPSAsmb/PSIAsmb"/>
</dbReference>
<feature type="region of interest" description="Disordered" evidence="4">
    <location>
        <begin position="906"/>
        <end position="928"/>
    </location>
</feature>
<feature type="repeat" description="TPR" evidence="3">
    <location>
        <begin position="775"/>
        <end position="808"/>
    </location>
</feature>
<dbReference type="PANTHER" id="PTHR45586">
    <property type="entry name" value="TPR REPEAT-CONTAINING PROTEIN PA4667"/>
    <property type="match status" value="1"/>
</dbReference>
<evidence type="ECO:0000256" key="1">
    <source>
        <dbReference type="ARBA" id="ARBA00022737"/>
    </source>
</evidence>
<comment type="caution">
    <text evidence="6">The sequence shown here is derived from an EMBL/GenBank/DDBJ whole genome shotgun (WGS) entry which is preliminary data.</text>
</comment>
<dbReference type="Proteomes" id="UP000295367">
    <property type="component" value="Unassembled WGS sequence"/>
</dbReference>
<dbReference type="Pfam" id="PF14559">
    <property type="entry name" value="TPR_19"/>
    <property type="match status" value="2"/>
</dbReference>
<dbReference type="PROSITE" id="PS50005">
    <property type="entry name" value="TPR"/>
    <property type="match status" value="2"/>
</dbReference>
<dbReference type="SUPFAM" id="SSF48452">
    <property type="entry name" value="TPR-like"/>
    <property type="match status" value="5"/>
</dbReference>
<proteinExistence type="predicted"/>
<accession>A0A4R3XU49</accession>
<keyword evidence="7" id="KW-1185">Reference proteome</keyword>
<evidence type="ECO:0000256" key="4">
    <source>
        <dbReference type="SAM" id="MobiDB-lite"/>
    </source>
</evidence>
<feature type="repeat" description="TPR" evidence="3">
    <location>
        <begin position="373"/>
        <end position="406"/>
    </location>
</feature>
<evidence type="ECO:0000256" key="3">
    <source>
        <dbReference type="PROSITE-ProRule" id="PRU00339"/>
    </source>
</evidence>
<evidence type="ECO:0000313" key="6">
    <source>
        <dbReference type="EMBL" id="TCV82397.1"/>
    </source>
</evidence>
<feature type="domain" description="Ancillary SecYEG translocon subunit/Cell division coordinator CpoB TPR" evidence="5">
    <location>
        <begin position="516"/>
        <end position="635"/>
    </location>
</feature>
<dbReference type="Pfam" id="PF09976">
    <property type="entry name" value="TPR_21"/>
    <property type="match status" value="1"/>
</dbReference>
<reference evidence="6 7" key="1">
    <citation type="submission" date="2019-03" db="EMBL/GenBank/DDBJ databases">
        <title>Genomic Encyclopedia of Type Strains, Phase IV (KMG-IV): sequencing the most valuable type-strain genomes for metagenomic binning, comparative biology and taxonomic classification.</title>
        <authorList>
            <person name="Goeker M."/>
        </authorList>
    </citation>
    <scope>NUCLEOTIDE SEQUENCE [LARGE SCALE GENOMIC DNA]</scope>
    <source>
        <strain evidence="6 7">DSM 100309</strain>
    </source>
</reference>
<dbReference type="InterPro" id="IPR014266">
    <property type="entry name" value="PEP-CTERM_TPR_PrsT"/>
</dbReference>
<dbReference type="RefSeq" id="WP_124944774.1">
    <property type="nucleotide sequence ID" value="NZ_BHVT01000002.1"/>
</dbReference>
<name>A0A4R3XU49_9PROT</name>
<dbReference type="NCBIfam" id="TIGR02917">
    <property type="entry name" value="PEP_TPR_lipo"/>
    <property type="match status" value="1"/>
</dbReference>
<dbReference type="Gene3D" id="1.25.40.10">
    <property type="entry name" value="Tetratricopeptide repeat domain"/>
    <property type="match status" value="5"/>
</dbReference>
<dbReference type="SMART" id="SM00028">
    <property type="entry name" value="TPR"/>
    <property type="match status" value="15"/>
</dbReference>
<dbReference type="EMBL" id="SMCO01000021">
    <property type="protein sequence ID" value="TCV82397.1"/>
    <property type="molecule type" value="Genomic_DNA"/>
</dbReference>
<keyword evidence="6" id="KW-0449">Lipoprotein</keyword>
<dbReference type="InterPro" id="IPR018704">
    <property type="entry name" value="SecYEG/CpoB_TPR"/>
</dbReference>
<dbReference type="OrthoDB" id="5290951at2"/>
<dbReference type="InterPro" id="IPR019734">
    <property type="entry name" value="TPR_rpt"/>
</dbReference>
<protein>
    <submittedName>
        <fullName evidence="6">Putative PEP-CTERM system TPR-repeat lipoprotein</fullName>
    </submittedName>
</protein>